<dbReference type="KEGG" id="hro:HELRODRAFT_84128"/>
<dbReference type="EMBL" id="KB097106">
    <property type="protein sequence ID" value="ESN99497.1"/>
    <property type="molecule type" value="Genomic_DNA"/>
</dbReference>
<evidence type="ECO:0000313" key="3">
    <source>
        <dbReference type="EnsemblMetazoa" id="HelroP84128"/>
    </source>
</evidence>
<keyword evidence="4" id="KW-1185">Reference proteome</keyword>
<reference evidence="3" key="3">
    <citation type="submission" date="2015-06" db="UniProtKB">
        <authorList>
            <consortium name="EnsemblMetazoa"/>
        </authorList>
    </citation>
    <scope>IDENTIFICATION</scope>
</reference>
<dbReference type="Pfam" id="PF04177">
    <property type="entry name" value="TAP42"/>
    <property type="match status" value="1"/>
</dbReference>
<dbReference type="Proteomes" id="UP000015101">
    <property type="component" value="Unassembled WGS sequence"/>
</dbReference>
<name>T1G5F0_HELRO</name>
<dbReference type="OrthoDB" id="10261753at2759"/>
<dbReference type="HOGENOM" id="CLU_041824_1_0_1"/>
<dbReference type="EnsemblMetazoa" id="HelroT84128">
    <property type="protein sequence ID" value="HelroP84128"/>
    <property type="gene ID" value="HelroG84128"/>
</dbReference>
<dbReference type="GO" id="GO:0051721">
    <property type="term" value="F:protein phosphatase 2A binding"/>
    <property type="evidence" value="ECO:0000318"/>
    <property type="project" value="GO_Central"/>
</dbReference>
<dbReference type="AlphaFoldDB" id="T1G5F0"/>
<reference evidence="4" key="1">
    <citation type="submission" date="2012-12" db="EMBL/GenBank/DDBJ databases">
        <authorList>
            <person name="Hellsten U."/>
            <person name="Grimwood J."/>
            <person name="Chapman J.A."/>
            <person name="Shapiro H."/>
            <person name="Aerts A."/>
            <person name="Otillar R.P."/>
            <person name="Terry A.Y."/>
            <person name="Boore J.L."/>
            <person name="Simakov O."/>
            <person name="Marletaz F."/>
            <person name="Cho S.-J."/>
            <person name="Edsinger-Gonzales E."/>
            <person name="Havlak P."/>
            <person name="Kuo D.-H."/>
            <person name="Larsson T."/>
            <person name="Lv J."/>
            <person name="Arendt D."/>
            <person name="Savage R."/>
            <person name="Osoegawa K."/>
            <person name="de Jong P."/>
            <person name="Lindberg D.R."/>
            <person name="Seaver E.C."/>
            <person name="Weisblat D.A."/>
            <person name="Putnam N.H."/>
            <person name="Grigoriev I.V."/>
            <person name="Rokhsar D.S."/>
        </authorList>
    </citation>
    <scope>NUCLEOTIDE SEQUENCE</scope>
</reference>
<evidence type="ECO:0000313" key="2">
    <source>
        <dbReference type="EMBL" id="ESN99497.1"/>
    </source>
</evidence>
<dbReference type="Gene3D" id="1.25.40.540">
    <property type="entry name" value="TAP42-like family"/>
    <property type="match status" value="1"/>
</dbReference>
<dbReference type="GeneID" id="20216297"/>
<comment type="similarity">
    <text evidence="1">Belongs to the IGBP1/TAP42 family.</text>
</comment>
<protein>
    <recommendedName>
        <fullName evidence="5">Immunoglobulin-binding protein 1</fullName>
    </recommendedName>
</protein>
<accession>T1G5F0</accession>
<dbReference type="STRING" id="6412.T1G5F0"/>
<gene>
    <name evidence="3" type="primary">20216297</name>
    <name evidence="2" type="ORF">HELRODRAFT_84128</name>
</gene>
<evidence type="ECO:0000313" key="4">
    <source>
        <dbReference type="Proteomes" id="UP000015101"/>
    </source>
</evidence>
<dbReference type="RefSeq" id="XP_009022250.1">
    <property type="nucleotide sequence ID" value="XM_009024002.1"/>
</dbReference>
<dbReference type="InParanoid" id="T1G5F0"/>
<sequence length="360" mass="41863">MSNVGGDGMTLSALFEKLIEFREDLEKSTAPVSSDEVQTKVTKSIELCHNGIQMINELSVFSDNENIDEVTTEELKYLLLPAFSGYFNDKVTTEERIDVIRKSRECFINFLKLCKLYGLTNYKIDIESSLDGGDVGSKKLNKNPTAVDHIKDDSARRKEKINRYKLVKKMETDLEELHEEVKKEHVDDETKREYYLKLINRWIYIAIDTIESIDNEMPLLEHMKKLKSTSLNKSEPSREPCDGHDCHKHSKQKFQPFIITKDNFQKQVFGLGYPSIPTVSVDEFYDQRVQEGLFPNAAATAKKPEYINVVHICFFALFREKEATQKDKNEDDEEALSRARRWDEYRDDHRRGWGNMHNKG</sequence>
<dbReference type="GO" id="GO:0035303">
    <property type="term" value="P:regulation of dephosphorylation"/>
    <property type="evidence" value="ECO:0000318"/>
    <property type="project" value="GO_Central"/>
</dbReference>
<dbReference type="GO" id="GO:0009966">
    <property type="term" value="P:regulation of signal transduction"/>
    <property type="evidence" value="ECO:0007669"/>
    <property type="project" value="InterPro"/>
</dbReference>
<dbReference type="InterPro" id="IPR038511">
    <property type="entry name" value="TAP42/TAP46-like_sf"/>
</dbReference>
<dbReference type="eggNOG" id="KOG2830">
    <property type="taxonomic scope" value="Eukaryota"/>
</dbReference>
<dbReference type="OMA" id="EYELCEA"/>
<dbReference type="CTD" id="20216297"/>
<evidence type="ECO:0008006" key="5">
    <source>
        <dbReference type="Google" id="ProtNLM"/>
    </source>
</evidence>
<dbReference type="GO" id="GO:0005829">
    <property type="term" value="C:cytosol"/>
    <property type="evidence" value="ECO:0000318"/>
    <property type="project" value="GO_Central"/>
</dbReference>
<dbReference type="EMBL" id="AMQM01005794">
    <property type="status" value="NOT_ANNOTATED_CDS"/>
    <property type="molecule type" value="Genomic_DNA"/>
</dbReference>
<organism evidence="3 4">
    <name type="scientific">Helobdella robusta</name>
    <name type="common">Californian leech</name>
    <dbReference type="NCBI Taxonomy" id="6412"/>
    <lineage>
        <taxon>Eukaryota</taxon>
        <taxon>Metazoa</taxon>
        <taxon>Spiralia</taxon>
        <taxon>Lophotrochozoa</taxon>
        <taxon>Annelida</taxon>
        <taxon>Clitellata</taxon>
        <taxon>Hirudinea</taxon>
        <taxon>Rhynchobdellida</taxon>
        <taxon>Glossiphoniidae</taxon>
        <taxon>Helobdella</taxon>
    </lineage>
</organism>
<evidence type="ECO:0000256" key="1">
    <source>
        <dbReference type="ARBA" id="ARBA00034730"/>
    </source>
</evidence>
<dbReference type="PANTHER" id="PTHR10933:SF9">
    <property type="entry name" value="IMMUNOGLOBULIN-BINDING PROTEIN 1"/>
    <property type="match status" value="1"/>
</dbReference>
<reference evidence="2 4" key="2">
    <citation type="journal article" date="2013" name="Nature">
        <title>Insights into bilaterian evolution from three spiralian genomes.</title>
        <authorList>
            <person name="Simakov O."/>
            <person name="Marletaz F."/>
            <person name="Cho S.J."/>
            <person name="Edsinger-Gonzales E."/>
            <person name="Havlak P."/>
            <person name="Hellsten U."/>
            <person name="Kuo D.H."/>
            <person name="Larsson T."/>
            <person name="Lv J."/>
            <person name="Arendt D."/>
            <person name="Savage R."/>
            <person name="Osoegawa K."/>
            <person name="de Jong P."/>
            <person name="Grimwood J."/>
            <person name="Chapman J.A."/>
            <person name="Shapiro H."/>
            <person name="Aerts A."/>
            <person name="Otillar R.P."/>
            <person name="Terry A.Y."/>
            <person name="Boore J.L."/>
            <person name="Grigoriev I.V."/>
            <person name="Lindberg D.R."/>
            <person name="Seaver E.C."/>
            <person name="Weisblat D.A."/>
            <person name="Putnam N.H."/>
            <person name="Rokhsar D.S."/>
        </authorList>
    </citation>
    <scope>NUCLEOTIDE SEQUENCE</scope>
</reference>
<dbReference type="PANTHER" id="PTHR10933">
    <property type="entry name" value="IMMUNOGLOBULIN-BINDING PROTEIN 1"/>
    <property type="match status" value="1"/>
</dbReference>
<dbReference type="FunCoup" id="T1G5F0">
    <property type="interactions" value="685"/>
</dbReference>
<dbReference type="InterPro" id="IPR007304">
    <property type="entry name" value="TAP46-like"/>
</dbReference>
<dbReference type="FunFam" id="1.25.40.540:FF:000003">
    <property type="entry name" value="Immunoglobulin (CD79A)-binding protein 1"/>
    <property type="match status" value="1"/>
</dbReference>
<proteinExistence type="inferred from homology"/>